<accession>A0A239WS94</accession>
<protein>
    <submittedName>
        <fullName evidence="1">Uncharacterized protein</fullName>
    </submittedName>
</protein>
<dbReference type="EMBL" id="LT906465">
    <property type="protein sequence ID" value="SNV36504.1"/>
    <property type="molecule type" value="Genomic_DNA"/>
</dbReference>
<dbReference type="KEGG" id="ctak:4412677_00552"/>
<gene>
    <name evidence="1" type="ORF">SAMEA4412677_00552</name>
</gene>
<sequence length="240" mass="28349">MLKEKITIFFKKYFPEFALIFISVILAFALTEWSNNQGKKVSQEKILLEISNGLKSDSYDVMSNIEAHKNGDKACKFWRKAIVENKAENDSVAMYYFLLTRSLISVQNITAYETLKSKGLEAIENDSLREKIIHLYEFDYEVMRKFEEEYQENQFFDNYFIEINKKIAPNLKFDKTTGHIIGINLPIKLNNDERNILLSYLWKIQISRRERAMAGKGLVKKINELDKRINIELKNDREHR</sequence>
<name>A0A239WS94_9FLAO</name>
<reference evidence="1 2" key="1">
    <citation type="submission" date="2017-06" db="EMBL/GenBank/DDBJ databases">
        <authorList>
            <consortium name="Pathogen Informatics"/>
        </authorList>
    </citation>
    <scope>NUCLEOTIDE SEQUENCE [LARGE SCALE GENOMIC DNA]</scope>
    <source>
        <strain evidence="1 2">NCTC13490</strain>
    </source>
</reference>
<dbReference type="Proteomes" id="UP000215196">
    <property type="component" value="Chromosome 1"/>
</dbReference>
<organism evidence="1 2">
    <name type="scientific">Chryseobacterium taklimakanense</name>
    <dbReference type="NCBI Taxonomy" id="536441"/>
    <lineage>
        <taxon>Bacteria</taxon>
        <taxon>Pseudomonadati</taxon>
        <taxon>Bacteroidota</taxon>
        <taxon>Flavobacteriia</taxon>
        <taxon>Flavobacteriales</taxon>
        <taxon>Weeksellaceae</taxon>
        <taxon>Chryseobacterium group</taxon>
        <taxon>Chryseobacterium</taxon>
    </lineage>
</organism>
<evidence type="ECO:0000313" key="2">
    <source>
        <dbReference type="Proteomes" id="UP000215196"/>
    </source>
</evidence>
<dbReference type="RefSeq" id="WP_095070190.1">
    <property type="nucleotide sequence ID" value="NZ_LT906465.1"/>
</dbReference>
<proteinExistence type="predicted"/>
<keyword evidence="2" id="KW-1185">Reference proteome</keyword>
<evidence type="ECO:0000313" key="1">
    <source>
        <dbReference type="EMBL" id="SNV36504.1"/>
    </source>
</evidence>
<dbReference type="AlphaFoldDB" id="A0A239WS94"/>